<sequence>MHVGVRYPPLVRVRHTERKALNTSKTYSREIGLLRTLAIHLERRPLPFERLTQAALRREGLGHVRETAAGVIAIRMPGHHALTELTDCVLDQIPGLERGAIYADIEAELFNFIESYVDREPSSIGTVDAEALLARLTNWFTARATPRRVFVPCLISRTPAPRFEIGPVTFEFSDRITTSDFYPQGRGDGIFDRRGFDDLVRWMRDEKADWLARVDVAGCEQKRAEEIAELAVDLVIVGLQLAAPYLDTRTMARLGARRGTSQKRTLSEANGYFSSGWARKEPGMTIGQGTLPEIMRQAAPIFTAVGNVVRSFATGSLRLAVLEQAWCDAAYWFHQGLTESIDSIAITKLETALEVLVRAESSKGSERRMFEILGAFFGLEPDDPIAPGSTLTARQFARNVVRDRSRILHGTWSTLNMRGIDRAGMEGFVSTVLRTAVIELEAYTHLAQRPDDIDHFLDWVGRRRATSL</sequence>
<accession>A0A1N7SB14</accession>
<proteinExistence type="predicted"/>
<name>A0A1N7SB14_9BURK</name>
<evidence type="ECO:0000313" key="2">
    <source>
        <dbReference type="Proteomes" id="UP000187012"/>
    </source>
</evidence>
<gene>
    <name evidence="1" type="ORF">BN2475_480024</name>
</gene>
<dbReference type="Proteomes" id="UP000187012">
    <property type="component" value="Unassembled WGS sequence"/>
</dbReference>
<dbReference type="EMBL" id="CYGX02000048">
    <property type="protein sequence ID" value="SIT44586.1"/>
    <property type="molecule type" value="Genomic_DNA"/>
</dbReference>
<evidence type="ECO:0008006" key="3">
    <source>
        <dbReference type="Google" id="ProtNLM"/>
    </source>
</evidence>
<protein>
    <recommendedName>
        <fullName evidence="3">Apea-like HEPN domain-containing protein</fullName>
    </recommendedName>
</protein>
<evidence type="ECO:0000313" key="1">
    <source>
        <dbReference type="EMBL" id="SIT44586.1"/>
    </source>
</evidence>
<organism evidence="1 2">
    <name type="scientific">Paraburkholderia ribeironis</name>
    <dbReference type="NCBI Taxonomy" id="1247936"/>
    <lineage>
        <taxon>Bacteria</taxon>
        <taxon>Pseudomonadati</taxon>
        <taxon>Pseudomonadota</taxon>
        <taxon>Betaproteobacteria</taxon>
        <taxon>Burkholderiales</taxon>
        <taxon>Burkholderiaceae</taxon>
        <taxon>Paraburkholderia</taxon>
    </lineage>
</organism>
<keyword evidence="2" id="KW-1185">Reference proteome</keyword>
<reference evidence="1 2" key="1">
    <citation type="submission" date="2016-12" db="EMBL/GenBank/DDBJ databases">
        <authorList>
            <person name="Song W.-J."/>
            <person name="Kurnit D.M."/>
        </authorList>
    </citation>
    <scope>NUCLEOTIDE SEQUENCE [LARGE SCALE GENOMIC DNA]</scope>
    <source>
        <strain evidence="1 2">STM7296</strain>
    </source>
</reference>
<dbReference type="AlphaFoldDB" id="A0A1N7SB14"/>